<accession>A0A261F867</accession>
<organism evidence="1 2">
    <name type="scientific">Bifidobacterium tissieri</name>
    <dbReference type="NCBI Taxonomy" id="1630162"/>
    <lineage>
        <taxon>Bacteria</taxon>
        <taxon>Bacillati</taxon>
        <taxon>Actinomycetota</taxon>
        <taxon>Actinomycetes</taxon>
        <taxon>Bifidobacteriales</taxon>
        <taxon>Bifidobacteriaceae</taxon>
        <taxon>Bifidobacterium</taxon>
    </lineage>
</organism>
<name>A0A261F867_9BIFI</name>
<reference evidence="1 2" key="1">
    <citation type="journal article" date="2017" name="BMC Genomics">
        <title>Comparative genomic and phylogenomic analyses of the Bifidobacteriaceae family.</title>
        <authorList>
            <person name="Lugli G.A."/>
            <person name="Milani C."/>
            <person name="Turroni F."/>
            <person name="Duranti S."/>
            <person name="Mancabelli L."/>
            <person name="Mangifesta M."/>
            <person name="Ferrario C."/>
            <person name="Modesto M."/>
            <person name="Mattarelli P."/>
            <person name="Jiri K."/>
            <person name="van Sinderen D."/>
            <person name="Ventura M."/>
        </authorList>
    </citation>
    <scope>NUCLEOTIDE SEQUENCE [LARGE SCALE GENOMIC DNA]</scope>
    <source>
        <strain evidence="1 2">DSM 100201</strain>
    </source>
</reference>
<dbReference type="Proteomes" id="UP000216444">
    <property type="component" value="Unassembled WGS sequence"/>
</dbReference>
<sequence>MDLLRCPDYVVHDDTGTPFQTFERATCLMWAPAVNVPFGYGECEGYGGSDAYGVRRFSVYTRRPVTSVAFDKWPIIRMTVEIYADQIRFVPDFSVSFNPWHGHGWAAKRKDPSLSFGAGMLAPKYDLDFGADRYGGNVYV</sequence>
<evidence type="ECO:0000313" key="1">
    <source>
        <dbReference type="EMBL" id="OZG55350.1"/>
    </source>
</evidence>
<evidence type="ECO:0000313" key="2">
    <source>
        <dbReference type="Proteomes" id="UP000216444"/>
    </source>
</evidence>
<dbReference type="AlphaFoldDB" id="A0A261F867"/>
<keyword evidence="2" id="KW-1185">Reference proteome</keyword>
<comment type="caution">
    <text evidence="1">The sequence shown here is derived from an EMBL/GenBank/DDBJ whole genome shotgun (WGS) entry which is preliminary data.</text>
</comment>
<dbReference type="EMBL" id="MWWV01000025">
    <property type="protein sequence ID" value="OZG55350.1"/>
    <property type="molecule type" value="Genomic_DNA"/>
</dbReference>
<protein>
    <submittedName>
        <fullName evidence="1">Uncharacterized protein</fullName>
    </submittedName>
</protein>
<gene>
    <name evidence="1" type="ORF">BTIS_2242</name>
</gene>
<proteinExistence type="predicted"/>